<organism evidence="1 2">
    <name type="scientific">Postia placenta MAD-698-R-SB12</name>
    <dbReference type="NCBI Taxonomy" id="670580"/>
    <lineage>
        <taxon>Eukaryota</taxon>
        <taxon>Fungi</taxon>
        <taxon>Dikarya</taxon>
        <taxon>Basidiomycota</taxon>
        <taxon>Agaricomycotina</taxon>
        <taxon>Agaricomycetes</taxon>
        <taxon>Polyporales</taxon>
        <taxon>Adustoporiaceae</taxon>
        <taxon>Rhodonia</taxon>
    </lineage>
</organism>
<dbReference type="EMBL" id="KZ110597">
    <property type="protein sequence ID" value="OSX62322.1"/>
    <property type="molecule type" value="Genomic_DNA"/>
</dbReference>
<reference evidence="1 2" key="1">
    <citation type="submission" date="2017-04" db="EMBL/GenBank/DDBJ databases">
        <title>Genome Sequence of the Model Brown-Rot Fungus Postia placenta SB12.</title>
        <authorList>
            <consortium name="DOE Joint Genome Institute"/>
            <person name="Gaskell J."/>
            <person name="Kersten P."/>
            <person name="Larrondo L.F."/>
            <person name="Canessa P."/>
            <person name="Martinez D."/>
            <person name="Hibbett D."/>
            <person name="Schmoll M."/>
            <person name="Kubicek C.P."/>
            <person name="Martinez A.T."/>
            <person name="Yadav J."/>
            <person name="Master E."/>
            <person name="Magnuson J.K."/>
            <person name="James T."/>
            <person name="Yaver D."/>
            <person name="Berka R."/>
            <person name="Labutti K."/>
            <person name="Lipzen A."/>
            <person name="Aerts A."/>
            <person name="Barry K."/>
            <person name="Henrissat B."/>
            <person name="Blanchette R."/>
            <person name="Grigoriev I."/>
            <person name="Cullen D."/>
        </authorList>
    </citation>
    <scope>NUCLEOTIDE SEQUENCE [LARGE SCALE GENOMIC DNA]</scope>
    <source>
        <strain evidence="1 2">MAD-698-R-SB12</strain>
    </source>
</reference>
<dbReference type="Proteomes" id="UP000194127">
    <property type="component" value="Unassembled WGS sequence"/>
</dbReference>
<sequence length="323" mass="36336">MSRTPHGPLHGRDYVPGVRQRGRINPIARTGYDRISCLLFAPKVVQVLSPKACNIQLNRLQVVVMTSSPRQKTARDAHFRYPSPIGAVKFSETETTTGSYAVWAEPFLRHREQFPSGSSYALVRHTVRTTEMHSARPDESFGWVIEYAVSEICTCDDKPKMHYSNAVCIAVCKAVFLDKTERACSQLRPTSNRQRTYHFQLIRSPVYQPKAVSVTHLMHFSLLSTRGTGVQIESTRLSTTPVIGSNKQELGKGYNHAPYGQGNPHESPNGWRKHLTAALHAETGREGDLREHTSSRRRRYLLRTSIGSGYSYLTRQDAHECGG</sequence>
<dbReference type="GeneID" id="36330356"/>
<evidence type="ECO:0000313" key="2">
    <source>
        <dbReference type="Proteomes" id="UP000194127"/>
    </source>
</evidence>
<accession>A0A1X6N1H2</accession>
<keyword evidence="2" id="KW-1185">Reference proteome</keyword>
<dbReference type="OrthoDB" id="10309347at2759"/>
<proteinExistence type="predicted"/>
<evidence type="ECO:0000313" key="1">
    <source>
        <dbReference type="EMBL" id="OSX62322.1"/>
    </source>
</evidence>
<name>A0A1X6N1H2_9APHY</name>
<protein>
    <submittedName>
        <fullName evidence="1">Uncharacterized protein</fullName>
    </submittedName>
</protein>
<dbReference type="AlphaFoldDB" id="A0A1X6N1H2"/>
<gene>
    <name evidence="1" type="ORF">POSPLADRAFT_1142331</name>
</gene>
<dbReference type="RefSeq" id="XP_024339116.1">
    <property type="nucleotide sequence ID" value="XM_024485407.1"/>
</dbReference>